<dbReference type="AlphaFoldDB" id="A0AA86L3M5"/>
<dbReference type="Proteomes" id="UP000058599">
    <property type="component" value="Chromosome"/>
</dbReference>
<dbReference type="RefSeq" id="WP_082737261.1">
    <property type="nucleotide sequence ID" value="NZ_CP012199.1"/>
</dbReference>
<evidence type="ECO:0000256" key="6">
    <source>
        <dbReference type="ARBA" id="ARBA00023136"/>
    </source>
</evidence>
<feature type="domain" description="MgtC/SapB/SrpB/YhiD N-terminal" evidence="7">
    <location>
        <begin position="14"/>
        <end position="43"/>
    </location>
</feature>
<evidence type="ECO:0000256" key="5">
    <source>
        <dbReference type="ARBA" id="ARBA00022989"/>
    </source>
</evidence>
<keyword evidence="3" id="KW-1003">Cell membrane</keyword>
<keyword evidence="9" id="KW-1185">Reference proteome</keyword>
<evidence type="ECO:0000256" key="4">
    <source>
        <dbReference type="ARBA" id="ARBA00022692"/>
    </source>
</evidence>
<comment type="subcellular location">
    <subcellularLocation>
        <location evidence="1">Cell membrane</location>
        <topology evidence="1">Multi-pass membrane protein</topology>
    </subcellularLocation>
</comment>
<dbReference type="InterPro" id="IPR049177">
    <property type="entry name" value="MgtC_SapB_SrpB_YhiD_N"/>
</dbReference>
<dbReference type="PRINTS" id="PR01837">
    <property type="entry name" value="MGTCSAPBPROT"/>
</dbReference>
<evidence type="ECO:0000256" key="1">
    <source>
        <dbReference type="ARBA" id="ARBA00004651"/>
    </source>
</evidence>
<keyword evidence="6" id="KW-0472">Membrane</keyword>
<organism evidence="8 9">
    <name type="scientific">Sphingopyxis granuli</name>
    <dbReference type="NCBI Taxonomy" id="267128"/>
    <lineage>
        <taxon>Bacteria</taxon>
        <taxon>Pseudomonadati</taxon>
        <taxon>Pseudomonadota</taxon>
        <taxon>Alphaproteobacteria</taxon>
        <taxon>Sphingomonadales</taxon>
        <taxon>Sphingomonadaceae</taxon>
        <taxon>Sphingopyxis</taxon>
    </lineage>
</organism>
<keyword evidence="4" id="KW-0812">Transmembrane</keyword>
<dbReference type="Pfam" id="PF02308">
    <property type="entry name" value="MgtC"/>
    <property type="match status" value="1"/>
</dbReference>
<evidence type="ECO:0000256" key="2">
    <source>
        <dbReference type="ARBA" id="ARBA00009298"/>
    </source>
</evidence>
<comment type="similarity">
    <text evidence="2">Belongs to the MgtC/SapB family.</text>
</comment>
<dbReference type="KEGG" id="sgi:SGRAN_2686"/>
<evidence type="ECO:0000313" key="9">
    <source>
        <dbReference type="Proteomes" id="UP000058599"/>
    </source>
</evidence>
<evidence type="ECO:0000313" key="8">
    <source>
        <dbReference type="EMBL" id="AMG75036.1"/>
    </source>
</evidence>
<protein>
    <submittedName>
        <fullName evidence="8">Magnesium transporter</fullName>
    </submittedName>
</protein>
<keyword evidence="5" id="KW-1133">Transmembrane helix</keyword>
<dbReference type="GO" id="GO:0005886">
    <property type="term" value="C:plasma membrane"/>
    <property type="evidence" value="ECO:0007669"/>
    <property type="project" value="UniProtKB-SubCell"/>
</dbReference>
<name>A0AA86L3M5_9SPHN</name>
<dbReference type="InterPro" id="IPR003416">
    <property type="entry name" value="MgtC/SapB/SrpB/YhiD_fam"/>
</dbReference>
<gene>
    <name evidence="8" type="ORF">SGRAN_2686</name>
</gene>
<evidence type="ECO:0000259" key="7">
    <source>
        <dbReference type="Pfam" id="PF02308"/>
    </source>
</evidence>
<evidence type="ECO:0000256" key="3">
    <source>
        <dbReference type="ARBA" id="ARBA00022475"/>
    </source>
</evidence>
<reference evidence="8 9" key="1">
    <citation type="journal article" date="2016" name="BMC Genomics">
        <title>Genomic analysis of the nitrate-respiring Sphingopyxis granuli (formerly Sphingomonas macrogoltabida) strain TFA.</title>
        <authorList>
            <person name="Garcia-Romero I."/>
            <person name="Perez-Pulido A.J."/>
            <person name="Gonzalez-Flores Y.E."/>
            <person name="Reyes-Ramirez F."/>
            <person name="Santero E."/>
            <person name="Floriano B."/>
        </authorList>
    </citation>
    <scope>NUCLEOTIDE SEQUENCE [LARGE SCALE GENOMIC DNA]</scope>
    <source>
        <strain evidence="8 9">TFA</strain>
    </source>
</reference>
<sequence>MDMLSPDLLWPIAGAVVAGAAIRAEREYRASPAGLRTHILVALS</sequence>
<accession>A0AA86L3M5</accession>
<proteinExistence type="inferred from homology"/>
<dbReference type="EMBL" id="CP012199">
    <property type="protein sequence ID" value="AMG75036.1"/>
    <property type="molecule type" value="Genomic_DNA"/>
</dbReference>